<gene>
    <name evidence="1" type="ORF">PACLA_8A056780</name>
</gene>
<accession>A0A6S7IJN6</accession>
<reference evidence="1" key="1">
    <citation type="submission" date="2020-04" db="EMBL/GenBank/DDBJ databases">
        <authorList>
            <person name="Alioto T."/>
            <person name="Alioto T."/>
            <person name="Gomez Garrido J."/>
        </authorList>
    </citation>
    <scope>NUCLEOTIDE SEQUENCE</scope>
    <source>
        <strain evidence="1">A484AB</strain>
    </source>
</reference>
<dbReference type="Proteomes" id="UP001152795">
    <property type="component" value="Unassembled WGS sequence"/>
</dbReference>
<evidence type="ECO:0000313" key="2">
    <source>
        <dbReference type="Proteomes" id="UP001152795"/>
    </source>
</evidence>
<name>A0A6S7IJN6_PARCT</name>
<proteinExistence type="predicted"/>
<organism evidence="1 2">
    <name type="scientific">Paramuricea clavata</name>
    <name type="common">Red gorgonian</name>
    <name type="synonym">Violescent sea-whip</name>
    <dbReference type="NCBI Taxonomy" id="317549"/>
    <lineage>
        <taxon>Eukaryota</taxon>
        <taxon>Metazoa</taxon>
        <taxon>Cnidaria</taxon>
        <taxon>Anthozoa</taxon>
        <taxon>Octocorallia</taxon>
        <taxon>Malacalcyonacea</taxon>
        <taxon>Plexauridae</taxon>
        <taxon>Paramuricea</taxon>
    </lineage>
</organism>
<dbReference type="AlphaFoldDB" id="A0A6S7IJN6"/>
<dbReference type="PROSITE" id="PS50086">
    <property type="entry name" value="TBC_RABGAP"/>
    <property type="match status" value="1"/>
</dbReference>
<dbReference type="InterPro" id="IPR000195">
    <property type="entry name" value="Rab-GAP-TBC_dom"/>
</dbReference>
<comment type="caution">
    <text evidence="1">The sequence shown here is derived from an EMBL/GenBank/DDBJ whole genome shotgun (WGS) entry which is preliminary data.</text>
</comment>
<dbReference type="OrthoDB" id="10249775at2759"/>
<dbReference type="InterPro" id="IPR042507">
    <property type="entry name" value="TBC1D19"/>
</dbReference>
<protein>
    <submittedName>
        <fullName evidence="1">Uncharacterized protein</fullName>
    </submittedName>
</protein>
<dbReference type="PANTHER" id="PTHR16110:SF1">
    <property type="entry name" value="TBC1 DOMAIN FAMILY MEMBER 19"/>
    <property type="match status" value="1"/>
</dbReference>
<evidence type="ECO:0000313" key="1">
    <source>
        <dbReference type="EMBL" id="CAB4017947.1"/>
    </source>
</evidence>
<keyword evidence="2" id="KW-1185">Reference proteome</keyword>
<dbReference type="PANTHER" id="PTHR16110">
    <property type="entry name" value="TBC1 DOMAIN FAMILY MEMBER 19"/>
    <property type="match status" value="1"/>
</dbReference>
<dbReference type="EMBL" id="CACRXK020009779">
    <property type="protein sequence ID" value="CAB4017947.1"/>
    <property type="molecule type" value="Genomic_DNA"/>
</dbReference>
<sequence length="443" mass="50919">MKEAVKCKVEPVNELIRVGRLPGEFTQEEADRMILERQLVSRSNVPDVKKCIQSHFKKSGWNTEVQNAVYQQLKRQKDDATACPNNCKEPLAFLQKAQASWEKKVLKSINSMCTELSLSLARKRSTTDQAAVSSKFSTLGSECDMTALNKIRPVYSTLDFMEAVINVKNPNYSPLRKTPNSIRGWGQIKVQLKVKTVSELRSFFKETEHCGSQHGSFDAEGNSKDMNENEWYKLGKRVIEKGSCPAAQQYAKSGCPTGLRRHIWTLILDVGDNEQNKVYFEQLKSYVYEYDLLVDTLIKKDVKSTATNDDQYFVFEDLLYQVLLAFTRDTKVLKHFDQMSSSPPKSYIRGKLGVHEYAVFYPPNGIIPFHGFSMYAAPLCYMYENPSRLYHVFRELYTRYFSRLHCISSHPQGIVSLCLLFETLLQSQEPGLFYHLRRIGMHP</sequence>